<feature type="region of interest" description="Disordered" evidence="6">
    <location>
        <begin position="27"/>
        <end position="50"/>
    </location>
</feature>
<evidence type="ECO:0000313" key="10">
    <source>
        <dbReference type="Proteomes" id="UP000216498"/>
    </source>
</evidence>
<dbReference type="Pfam" id="PF14172">
    <property type="entry name" value="DUF4309"/>
    <property type="match status" value="1"/>
</dbReference>
<evidence type="ECO:0000256" key="7">
    <source>
        <dbReference type="SAM" id="Phobius"/>
    </source>
</evidence>
<evidence type="ECO:0000256" key="2">
    <source>
        <dbReference type="ARBA" id="ARBA00005336"/>
    </source>
</evidence>
<dbReference type="Pfam" id="PF00933">
    <property type="entry name" value="Glyco_hydro_3"/>
    <property type="match status" value="1"/>
</dbReference>
<dbReference type="EMBL" id="NPMS01000003">
    <property type="protein sequence ID" value="OZU88919.1"/>
    <property type="molecule type" value="Genomic_DNA"/>
</dbReference>
<dbReference type="OrthoDB" id="9805821at2"/>
<evidence type="ECO:0000256" key="5">
    <source>
        <dbReference type="ARBA" id="ARBA00023295"/>
    </source>
</evidence>
<dbReference type="InterPro" id="IPR025453">
    <property type="entry name" value="DUF4309"/>
</dbReference>
<comment type="catalytic activity">
    <reaction evidence="1">
        <text>Hydrolysis of terminal non-reducing N-acetyl-D-hexosamine residues in N-acetyl-beta-D-hexosaminides.</text>
        <dbReference type="EC" id="3.2.1.52"/>
    </reaction>
</comment>
<proteinExistence type="inferred from homology"/>
<keyword evidence="4" id="KW-0378">Hydrolase</keyword>
<dbReference type="InterPro" id="IPR001764">
    <property type="entry name" value="Glyco_hydro_3_N"/>
</dbReference>
<dbReference type="InterPro" id="IPR017853">
    <property type="entry name" value="GH"/>
</dbReference>
<keyword evidence="10" id="KW-1185">Reference proteome</keyword>
<evidence type="ECO:0000256" key="3">
    <source>
        <dbReference type="ARBA" id="ARBA00012663"/>
    </source>
</evidence>
<protein>
    <recommendedName>
        <fullName evidence="3">beta-N-acetylhexosaminidase</fullName>
        <ecNumber evidence="3">3.2.1.52</ecNumber>
    </recommendedName>
</protein>
<comment type="similarity">
    <text evidence="2">Belongs to the glycosyl hydrolase 3 family.</text>
</comment>
<organism evidence="9 10">
    <name type="scientific">Virgibacillus indicus</name>
    <dbReference type="NCBI Taxonomy" id="2024554"/>
    <lineage>
        <taxon>Bacteria</taxon>
        <taxon>Bacillati</taxon>
        <taxon>Bacillota</taxon>
        <taxon>Bacilli</taxon>
        <taxon>Bacillales</taxon>
        <taxon>Bacillaceae</taxon>
        <taxon>Virgibacillus</taxon>
    </lineage>
</organism>
<dbReference type="PROSITE" id="PS00775">
    <property type="entry name" value="GLYCOSYL_HYDROL_F3"/>
    <property type="match status" value="1"/>
</dbReference>
<dbReference type="GO" id="GO:0005975">
    <property type="term" value="P:carbohydrate metabolic process"/>
    <property type="evidence" value="ECO:0007669"/>
    <property type="project" value="InterPro"/>
</dbReference>
<dbReference type="PANTHER" id="PTHR30480:SF13">
    <property type="entry name" value="BETA-HEXOSAMINIDASE"/>
    <property type="match status" value="1"/>
</dbReference>
<evidence type="ECO:0000313" key="9">
    <source>
        <dbReference type="EMBL" id="OZU88919.1"/>
    </source>
</evidence>
<dbReference type="GO" id="GO:0004563">
    <property type="term" value="F:beta-N-acetylhexosaminidase activity"/>
    <property type="evidence" value="ECO:0007669"/>
    <property type="project" value="UniProtKB-EC"/>
</dbReference>
<dbReference type="InterPro" id="IPR050226">
    <property type="entry name" value="NagZ_Beta-hexosaminidase"/>
</dbReference>
<dbReference type="NCBIfam" id="NF003740">
    <property type="entry name" value="PRK05337.1"/>
    <property type="match status" value="1"/>
</dbReference>
<dbReference type="SUPFAM" id="SSF51445">
    <property type="entry name" value="(Trans)glycosidases"/>
    <property type="match status" value="1"/>
</dbReference>
<feature type="transmembrane region" description="Helical" evidence="7">
    <location>
        <begin position="5"/>
        <end position="23"/>
    </location>
</feature>
<reference evidence="9 10" key="1">
    <citation type="submission" date="2017-08" db="EMBL/GenBank/DDBJ databases">
        <title>Virgibacillus indicus sp. nov. and Virgibacillus profoundi sp. nov, two moderately halophilic bacteria isolated from marine sediment by using the Microfluidic Streak Plate.</title>
        <authorList>
            <person name="Xu B."/>
            <person name="Hu B."/>
            <person name="Wang J."/>
            <person name="Zhu Y."/>
            <person name="Huang L."/>
            <person name="Du W."/>
            <person name="Huang Y."/>
        </authorList>
    </citation>
    <scope>NUCLEOTIDE SEQUENCE [LARGE SCALE GENOMIC DNA]</scope>
    <source>
        <strain evidence="9 10">IO3-P2-C2</strain>
    </source>
</reference>
<keyword evidence="7" id="KW-0812">Transmembrane</keyword>
<comment type="caution">
    <text evidence="9">The sequence shown here is derived from an EMBL/GenBank/DDBJ whole genome shotgun (WGS) entry which is preliminary data.</text>
</comment>
<dbReference type="Proteomes" id="UP000216498">
    <property type="component" value="Unassembled WGS sequence"/>
</dbReference>
<evidence type="ECO:0000256" key="6">
    <source>
        <dbReference type="SAM" id="MobiDB-lite"/>
    </source>
</evidence>
<dbReference type="PANTHER" id="PTHR30480">
    <property type="entry name" value="BETA-HEXOSAMINIDASE-RELATED"/>
    <property type="match status" value="1"/>
</dbReference>
<evidence type="ECO:0000256" key="4">
    <source>
        <dbReference type="ARBA" id="ARBA00022801"/>
    </source>
</evidence>
<dbReference type="InterPro" id="IPR036962">
    <property type="entry name" value="Glyco_hydro_3_N_sf"/>
</dbReference>
<dbReference type="Gene3D" id="3.20.20.300">
    <property type="entry name" value="Glycoside hydrolase, family 3, N-terminal domain"/>
    <property type="match status" value="1"/>
</dbReference>
<sequence>MIKKIGYAVIFIVLIFIGIQLLTDKPEKSPDLNQPSDSIESGSESEEGQTDEAEILLNEVYVLAEQGKIPNAAIIAGETEIEEVTKQWGKPEVTSKSENGIYTEYPKHNINFGYQGNLIFDVRSFDSRLHGIHFQDIKQFKGEPDDIRYYSDDAHDQVILVYQLTTEYQLKWILPNPSEKESNPPVHHISVVAQVDDDKSETDEIIQKMSLDEKIGQMIFGGVSGIEVTKETKKLIAGYNIGGFILYENNMESPESTIDLLNQIKQTNKQNSLPVLLGVDQEGGRVSKLPGDLVSLPASGEVGRKNDKQYSYEIGTVLGKQLQAFGFNLNFAPVMDVNSNPDNPVIGDRSFGENPEIVSNFGIETMKGIQSQNIISVIKHFPGHGDTKVDSHLQLPTVNKSLKELQELELIPFEHVIENGADVVMTAHILMPEIDPEFPASMSEKIITGILRKDLDFNGVVITDDMTMKAITNNFDIGSASVQSVKAGSDIILVAHHYKNIVSVIDAIKAAVKNGEITEERIDESVSRIIELKKKYELDNEKVKGIDIKKLNQTIKNVLN</sequence>
<dbReference type="RefSeq" id="WP_094885278.1">
    <property type="nucleotide sequence ID" value="NZ_NPMS01000003.1"/>
</dbReference>
<keyword evidence="7" id="KW-1133">Transmembrane helix</keyword>
<keyword evidence="7" id="KW-0472">Membrane</keyword>
<dbReference type="InterPro" id="IPR019800">
    <property type="entry name" value="Glyco_hydro_3_AS"/>
</dbReference>
<dbReference type="EC" id="3.2.1.52" evidence="3"/>
<evidence type="ECO:0000259" key="8">
    <source>
        <dbReference type="Pfam" id="PF00933"/>
    </source>
</evidence>
<dbReference type="GO" id="GO:0009254">
    <property type="term" value="P:peptidoglycan turnover"/>
    <property type="evidence" value="ECO:0007669"/>
    <property type="project" value="TreeGrafter"/>
</dbReference>
<accession>A0A265NBT1</accession>
<name>A0A265NBT1_9BACI</name>
<feature type="domain" description="Glycoside hydrolase family 3 N-terminal" evidence="8">
    <location>
        <begin position="211"/>
        <end position="531"/>
    </location>
</feature>
<evidence type="ECO:0000256" key="1">
    <source>
        <dbReference type="ARBA" id="ARBA00001231"/>
    </source>
</evidence>
<gene>
    <name evidence="9" type="ORF">CIL03_07815</name>
</gene>
<dbReference type="AlphaFoldDB" id="A0A265NBT1"/>
<keyword evidence="5" id="KW-0326">Glycosidase</keyword>